<dbReference type="EMBL" id="JAODOR010000007">
    <property type="protein sequence ID" value="MCT9001932.1"/>
    <property type="molecule type" value="Genomic_DNA"/>
</dbReference>
<proteinExistence type="predicted"/>
<accession>A0ABT2PBJ2</accession>
<feature type="transmembrane region" description="Helical" evidence="2">
    <location>
        <begin position="151"/>
        <end position="175"/>
    </location>
</feature>
<reference evidence="4 5" key="1">
    <citation type="journal article" date="2024" name="Int. J. Syst. Evol. Microbiol.">
        <title>Microbacterium memoriense sp. nov., a member of the Actinomycetota from marine beach sediment of the north coast of Portugal.</title>
        <authorList>
            <person name="Santos J.D.N.D."/>
            <person name="Klimek D."/>
            <person name="Calusinska M."/>
            <person name="Lobo-da-Cunha A."/>
            <person name="Catita J."/>
            <person name="Goncalves H."/>
            <person name="Gonzalez I."/>
            <person name="Lage O.M."/>
        </authorList>
    </citation>
    <scope>NUCLEOTIDE SEQUENCE [LARGE SCALE GENOMIC DNA]</scope>
    <source>
        <strain evidence="4 5">PMIC_1C1B</strain>
    </source>
</reference>
<feature type="transmembrane region" description="Helical" evidence="2">
    <location>
        <begin position="208"/>
        <end position="230"/>
    </location>
</feature>
<feature type="domain" description="CAAX prenyl protease 2/Lysostaphin resistance protein A-like" evidence="3">
    <location>
        <begin position="145"/>
        <end position="246"/>
    </location>
</feature>
<sequence>MPDQLRDTAIVPSTEAASSASRHRRRRRTDWRLGGRAVRKWDLSVLAVALIALGVGAVGGGLVSRIAAPWAPIASTVVLWAGMLVPIVFAFARARPAGLLKLRPVDLLWGLGLGLGLRLLQGWMSGADAMTFPSATTLDGALPTSWWLTEALPAAVVAPVVEELFFRAVVLVAVYQLLRRRAGGLAAAVTGLLVSTGGFILLHASAGALTVTDAMTLFAVGGTCALLVLLTGRIWPAVLTHAVFNATYLALVVAGTVLS</sequence>
<feature type="transmembrane region" description="Helical" evidence="2">
    <location>
        <begin position="43"/>
        <end position="64"/>
    </location>
</feature>
<dbReference type="Pfam" id="PF02517">
    <property type="entry name" value="Rce1-like"/>
    <property type="match status" value="1"/>
</dbReference>
<feature type="transmembrane region" description="Helical" evidence="2">
    <location>
        <begin position="70"/>
        <end position="92"/>
    </location>
</feature>
<feature type="transmembrane region" description="Helical" evidence="2">
    <location>
        <begin position="237"/>
        <end position="258"/>
    </location>
</feature>
<evidence type="ECO:0000256" key="1">
    <source>
        <dbReference type="SAM" id="MobiDB-lite"/>
    </source>
</evidence>
<feature type="region of interest" description="Disordered" evidence="1">
    <location>
        <begin position="1"/>
        <end position="23"/>
    </location>
</feature>
<evidence type="ECO:0000313" key="5">
    <source>
        <dbReference type="Proteomes" id="UP001300496"/>
    </source>
</evidence>
<keyword evidence="2" id="KW-0472">Membrane</keyword>
<keyword evidence="2" id="KW-0812">Transmembrane</keyword>
<feature type="transmembrane region" description="Helical" evidence="2">
    <location>
        <begin position="104"/>
        <end position="124"/>
    </location>
</feature>
<evidence type="ECO:0000256" key="2">
    <source>
        <dbReference type="SAM" id="Phobius"/>
    </source>
</evidence>
<feature type="transmembrane region" description="Helical" evidence="2">
    <location>
        <begin position="182"/>
        <end position="202"/>
    </location>
</feature>
<name>A0ABT2PBJ2_9MICO</name>
<keyword evidence="4" id="KW-0482">Metalloprotease</keyword>
<dbReference type="Proteomes" id="UP001300496">
    <property type="component" value="Unassembled WGS sequence"/>
</dbReference>
<dbReference type="RefSeq" id="WP_261606483.1">
    <property type="nucleotide sequence ID" value="NZ_JAODOR010000007.1"/>
</dbReference>
<protein>
    <submittedName>
        <fullName evidence="4">CPBP family intramembrane metalloprotease</fullName>
    </submittedName>
</protein>
<keyword evidence="2" id="KW-1133">Transmembrane helix</keyword>
<keyword evidence="5" id="KW-1185">Reference proteome</keyword>
<evidence type="ECO:0000259" key="3">
    <source>
        <dbReference type="Pfam" id="PF02517"/>
    </source>
</evidence>
<keyword evidence="4" id="KW-0378">Hydrolase</keyword>
<dbReference type="GO" id="GO:0008237">
    <property type="term" value="F:metallopeptidase activity"/>
    <property type="evidence" value="ECO:0007669"/>
    <property type="project" value="UniProtKB-KW"/>
</dbReference>
<gene>
    <name evidence="4" type="ORF">N4R40_06090</name>
</gene>
<dbReference type="InterPro" id="IPR003675">
    <property type="entry name" value="Rce1/LyrA-like_dom"/>
</dbReference>
<comment type="caution">
    <text evidence="4">The sequence shown here is derived from an EMBL/GenBank/DDBJ whole genome shotgun (WGS) entry which is preliminary data.</text>
</comment>
<evidence type="ECO:0000313" key="4">
    <source>
        <dbReference type="EMBL" id="MCT9001932.1"/>
    </source>
</evidence>
<keyword evidence="4" id="KW-0645">Protease</keyword>
<organism evidence="4 5">
    <name type="scientific">Microbacterium memoriense</name>
    <dbReference type="NCBI Taxonomy" id="2978350"/>
    <lineage>
        <taxon>Bacteria</taxon>
        <taxon>Bacillati</taxon>
        <taxon>Actinomycetota</taxon>
        <taxon>Actinomycetes</taxon>
        <taxon>Micrococcales</taxon>
        <taxon>Microbacteriaceae</taxon>
        <taxon>Microbacterium</taxon>
    </lineage>
</organism>